<feature type="domain" description="Rhodanese" evidence="3">
    <location>
        <begin position="278"/>
        <end position="400"/>
    </location>
</feature>
<dbReference type="GO" id="GO:0004792">
    <property type="term" value="F:thiosulfate-cyanide sulfurtransferase activity"/>
    <property type="evidence" value="ECO:0007669"/>
    <property type="project" value="TreeGrafter"/>
</dbReference>
<protein>
    <recommendedName>
        <fullName evidence="3">Rhodanese domain-containing protein</fullName>
    </recommendedName>
</protein>
<dbReference type="InterPro" id="IPR045078">
    <property type="entry name" value="TST/MPST-like"/>
</dbReference>
<feature type="domain" description="Rhodanese" evidence="3">
    <location>
        <begin position="96"/>
        <end position="221"/>
    </location>
</feature>
<dbReference type="Gene3D" id="3.40.250.10">
    <property type="entry name" value="Rhodanese-like domain"/>
    <property type="match status" value="2"/>
</dbReference>
<dbReference type="SUPFAM" id="SSF52821">
    <property type="entry name" value="Rhodanese/Cell cycle control phosphatase"/>
    <property type="match status" value="2"/>
</dbReference>
<organism evidence="4">
    <name type="scientific">Corethron hystrix</name>
    <dbReference type="NCBI Taxonomy" id="216773"/>
    <lineage>
        <taxon>Eukaryota</taxon>
        <taxon>Sar</taxon>
        <taxon>Stramenopiles</taxon>
        <taxon>Ochrophyta</taxon>
        <taxon>Bacillariophyta</taxon>
        <taxon>Coscinodiscophyceae</taxon>
        <taxon>Corethrophycidae</taxon>
        <taxon>Corethrales</taxon>
        <taxon>Corethraceae</taxon>
        <taxon>Corethron</taxon>
    </lineage>
</organism>
<keyword evidence="2" id="KW-0677">Repeat</keyword>
<evidence type="ECO:0000313" key="4">
    <source>
        <dbReference type="EMBL" id="CAD8895144.1"/>
    </source>
</evidence>
<gene>
    <name evidence="4" type="ORF">CHYS00102_LOCUS22358</name>
</gene>
<dbReference type="AlphaFoldDB" id="A0A7S1BSE7"/>
<keyword evidence="1" id="KW-0808">Transferase</keyword>
<name>A0A7S1BSE7_9STRA</name>
<dbReference type="GO" id="GO:0005739">
    <property type="term" value="C:mitochondrion"/>
    <property type="evidence" value="ECO:0007669"/>
    <property type="project" value="TreeGrafter"/>
</dbReference>
<dbReference type="SMART" id="SM00450">
    <property type="entry name" value="RHOD"/>
    <property type="match status" value="2"/>
</dbReference>
<sequence length="401" mass="43129">MPMNSSPVRHGNVLTMLSRLSSLSHQKLTAAVFATAGVLSSSHKISAFSSFGSPFISRRFDRQFHRHMSSSTSSVDYGQFVSVADAIKLHDDDDSAVGPVAFVDASWHLGATDPDADRKKFEAGPRIAGSIYFDINDVADKEGDNKDLPHMFPSPKLFSAAMDAYGITSAHRIIFYGNDHAALSIPRAAITFRIMGHDSNKIHMMQGDVDDWVQQNGPVETGPLETEKGGQKRSLRVAEDLSGWESSDTASYSGSSSLAANVLTKSDVLSIIEGKTSEQQQVTVLDARSAGRFAGTAPEPRAGLRGGHMPGAVSLPYVNLMSDGSNVAFKCMEEMRTTFDQAGVDISSDKKQKFVVSCGSGVTACHLATGLKQCGVAEEDIYYYDGAWCEWGADPDVPIVT</sequence>
<dbReference type="EMBL" id="HBFR01030774">
    <property type="protein sequence ID" value="CAD8895144.1"/>
    <property type="molecule type" value="Transcribed_RNA"/>
</dbReference>
<reference evidence="4" key="1">
    <citation type="submission" date="2021-01" db="EMBL/GenBank/DDBJ databases">
        <authorList>
            <person name="Corre E."/>
            <person name="Pelletier E."/>
            <person name="Niang G."/>
            <person name="Scheremetjew M."/>
            <person name="Finn R."/>
            <person name="Kale V."/>
            <person name="Holt S."/>
            <person name="Cochrane G."/>
            <person name="Meng A."/>
            <person name="Brown T."/>
            <person name="Cohen L."/>
        </authorList>
    </citation>
    <scope>NUCLEOTIDE SEQUENCE</scope>
    <source>
        <strain evidence="4">308</strain>
    </source>
</reference>
<evidence type="ECO:0000256" key="2">
    <source>
        <dbReference type="ARBA" id="ARBA00022737"/>
    </source>
</evidence>
<dbReference type="PROSITE" id="PS50206">
    <property type="entry name" value="RHODANESE_3"/>
    <property type="match status" value="2"/>
</dbReference>
<dbReference type="PANTHER" id="PTHR11364:SF27">
    <property type="entry name" value="SULFURTRANSFERASE"/>
    <property type="match status" value="1"/>
</dbReference>
<dbReference type="PANTHER" id="PTHR11364">
    <property type="entry name" value="THIOSULFATE SULFERTANSFERASE"/>
    <property type="match status" value="1"/>
</dbReference>
<proteinExistence type="predicted"/>
<dbReference type="InterPro" id="IPR036873">
    <property type="entry name" value="Rhodanese-like_dom_sf"/>
</dbReference>
<dbReference type="Pfam" id="PF00581">
    <property type="entry name" value="Rhodanese"/>
    <property type="match status" value="1"/>
</dbReference>
<evidence type="ECO:0000256" key="1">
    <source>
        <dbReference type="ARBA" id="ARBA00022679"/>
    </source>
</evidence>
<dbReference type="CDD" id="cd01449">
    <property type="entry name" value="TST_Repeat_2"/>
    <property type="match status" value="1"/>
</dbReference>
<accession>A0A7S1BSE7</accession>
<evidence type="ECO:0000259" key="3">
    <source>
        <dbReference type="PROSITE" id="PS50206"/>
    </source>
</evidence>
<dbReference type="InterPro" id="IPR001763">
    <property type="entry name" value="Rhodanese-like_dom"/>
</dbReference>